<gene>
    <name evidence="2" type="ORF">A3H68_02320</name>
</gene>
<organism evidence="2 3">
    <name type="scientific">Candidatus Taylorbacteria bacterium RIFCSPLOWO2_02_FULL_46_40</name>
    <dbReference type="NCBI Taxonomy" id="1802329"/>
    <lineage>
        <taxon>Bacteria</taxon>
        <taxon>Candidatus Tayloriibacteriota</taxon>
    </lineage>
</organism>
<protein>
    <submittedName>
        <fullName evidence="2">Uncharacterized protein</fullName>
    </submittedName>
</protein>
<reference evidence="2 3" key="1">
    <citation type="journal article" date="2016" name="Nat. Commun.">
        <title>Thousands of microbial genomes shed light on interconnected biogeochemical processes in an aquifer system.</title>
        <authorList>
            <person name="Anantharaman K."/>
            <person name="Brown C.T."/>
            <person name="Hug L.A."/>
            <person name="Sharon I."/>
            <person name="Castelle C.J."/>
            <person name="Probst A.J."/>
            <person name="Thomas B.C."/>
            <person name="Singh A."/>
            <person name="Wilkins M.J."/>
            <person name="Karaoz U."/>
            <person name="Brodie E.L."/>
            <person name="Williams K.H."/>
            <person name="Hubbard S.S."/>
            <person name="Banfield J.F."/>
        </authorList>
    </citation>
    <scope>NUCLEOTIDE SEQUENCE [LARGE SCALE GENOMIC DNA]</scope>
</reference>
<proteinExistence type="predicted"/>
<evidence type="ECO:0000313" key="3">
    <source>
        <dbReference type="Proteomes" id="UP000176429"/>
    </source>
</evidence>
<feature type="transmembrane region" description="Helical" evidence="1">
    <location>
        <begin position="12"/>
        <end position="31"/>
    </location>
</feature>
<keyword evidence="1" id="KW-1133">Transmembrane helix</keyword>
<evidence type="ECO:0000256" key="1">
    <source>
        <dbReference type="SAM" id="Phobius"/>
    </source>
</evidence>
<dbReference type="AlphaFoldDB" id="A0A1G2NZC4"/>
<keyword evidence="1" id="KW-0472">Membrane</keyword>
<keyword evidence="1" id="KW-0812">Transmembrane</keyword>
<sequence length="204" mass="22753">MPKSDLHNAKGGVKISLLVVVIFAGGVWYGAEHGWFNEVGSDYTLDVIVQQRQEEEQKIRTHTSEKIAAAEYSEVFKNDKYKFSLFYPAGLTAVNFQDGNGETFLFQDSSAKVGFQIYITPVEDASIQVITKELILKDIPDMQISDDQPVLLGENGKGLAFIETTGGEKRRQVWFAVGGYLYQITAPIESDGLLQKTLNTMKFN</sequence>
<dbReference type="Proteomes" id="UP000176429">
    <property type="component" value="Unassembled WGS sequence"/>
</dbReference>
<name>A0A1G2NZC4_9BACT</name>
<comment type="caution">
    <text evidence="2">The sequence shown here is derived from an EMBL/GenBank/DDBJ whole genome shotgun (WGS) entry which is preliminary data.</text>
</comment>
<dbReference type="EMBL" id="MHSH01000026">
    <property type="protein sequence ID" value="OHA41446.1"/>
    <property type="molecule type" value="Genomic_DNA"/>
</dbReference>
<evidence type="ECO:0000313" key="2">
    <source>
        <dbReference type="EMBL" id="OHA41446.1"/>
    </source>
</evidence>
<accession>A0A1G2NZC4</accession>